<dbReference type="EMBL" id="JAGRRH010000027">
    <property type="protein sequence ID" value="KAG7340529.1"/>
    <property type="molecule type" value="Genomic_DNA"/>
</dbReference>
<comment type="caution">
    <text evidence="1">The sequence shown here is derived from an EMBL/GenBank/DDBJ whole genome shotgun (WGS) entry which is preliminary data.</text>
</comment>
<sequence length="403" mass="46002">MQSRKVFGDGHFPLLRTRGSRNSVSDRPYAVKQAMIWKIFVFVVLSTRRSSSFFLPFPSKAISKSPPSKAGKANRGDAYYAGIVRLHASLSAQDQILQHLMEWFQGDFDNYQQVVEDRKLKMEPREGGGHEHFHCTLVPLTPSSRLAAFYFDANPNRIFRFRHYQLLYNETQKPNVVEMQLSTLHPELEQLLRTNSNDPLSWPRVFDEFHPDDDSNQNKLELLPKCEVAWSLDWDPIQHAYTLDIPEHTSGLHSLHAVMVYGEAIVNSTIVPGMAIRILDQLSLYPNVFYINDRGFDPFTGAYIYGNQRGVPYRLCRVSNILESSKNSTNTTATAPSLQRHVENEDLAWTLGPEWRTDEEYQLNMEAIGGISAGINKQSYKSKMTKEMSETGVMDLASFPKTC</sequence>
<reference evidence="1" key="2">
    <citation type="submission" date="2021-04" db="EMBL/GenBank/DDBJ databases">
        <authorList>
            <person name="Podell S."/>
        </authorList>
    </citation>
    <scope>NUCLEOTIDE SEQUENCE</scope>
    <source>
        <strain evidence="1">Hildebrandi</strain>
    </source>
</reference>
<dbReference type="InterPro" id="IPR010404">
    <property type="entry name" value="CpcT/CpeT"/>
</dbReference>
<dbReference type="OrthoDB" id="2708at2759"/>
<evidence type="ECO:0000313" key="1">
    <source>
        <dbReference type="EMBL" id="KAG7340529.1"/>
    </source>
</evidence>
<name>A0A9K3PCY9_9STRA</name>
<keyword evidence="2" id="KW-1185">Reference proteome</keyword>
<evidence type="ECO:0000313" key="2">
    <source>
        <dbReference type="Proteomes" id="UP000693970"/>
    </source>
</evidence>
<dbReference type="Proteomes" id="UP000693970">
    <property type="component" value="Unassembled WGS sequence"/>
</dbReference>
<gene>
    <name evidence="1" type="ORF">IV203_024072</name>
</gene>
<dbReference type="GO" id="GO:0016829">
    <property type="term" value="F:lyase activity"/>
    <property type="evidence" value="ECO:0007669"/>
    <property type="project" value="InterPro"/>
</dbReference>
<dbReference type="Pfam" id="PF06206">
    <property type="entry name" value="CpeT"/>
    <property type="match status" value="1"/>
</dbReference>
<accession>A0A9K3PCY9</accession>
<organism evidence="1 2">
    <name type="scientific">Nitzschia inconspicua</name>
    <dbReference type="NCBI Taxonomy" id="303405"/>
    <lineage>
        <taxon>Eukaryota</taxon>
        <taxon>Sar</taxon>
        <taxon>Stramenopiles</taxon>
        <taxon>Ochrophyta</taxon>
        <taxon>Bacillariophyta</taxon>
        <taxon>Bacillariophyceae</taxon>
        <taxon>Bacillariophycidae</taxon>
        <taxon>Bacillariales</taxon>
        <taxon>Bacillariaceae</taxon>
        <taxon>Nitzschia</taxon>
    </lineage>
</organism>
<proteinExistence type="predicted"/>
<protein>
    <submittedName>
        <fullName evidence="1">CpeT/CpcT family DUF1001 domain containing protein</fullName>
    </submittedName>
</protein>
<reference evidence="1" key="1">
    <citation type="journal article" date="2021" name="Sci. Rep.">
        <title>Diploid genomic architecture of Nitzschia inconspicua, an elite biomass production diatom.</title>
        <authorList>
            <person name="Oliver A."/>
            <person name="Podell S."/>
            <person name="Pinowska A."/>
            <person name="Traller J.C."/>
            <person name="Smith S.R."/>
            <person name="McClure R."/>
            <person name="Beliaev A."/>
            <person name="Bohutskyi P."/>
            <person name="Hill E.A."/>
            <person name="Rabines A."/>
            <person name="Zheng H."/>
            <person name="Allen L.Z."/>
            <person name="Kuo A."/>
            <person name="Grigoriev I.V."/>
            <person name="Allen A.E."/>
            <person name="Hazlebeck D."/>
            <person name="Allen E.E."/>
        </authorList>
    </citation>
    <scope>NUCLEOTIDE SEQUENCE</scope>
    <source>
        <strain evidence="1">Hildebrandi</strain>
    </source>
</reference>
<dbReference type="AlphaFoldDB" id="A0A9K3PCY9"/>